<evidence type="ECO:0000256" key="2">
    <source>
        <dbReference type="SAM" id="SignalP"/>
    </source>
</evidence>
<keyword evidence="4" id="KW-1185">Reference proteome</keyword>
<dbReference type="KEGG" id="smo:SELMODRAFT_415904"/>
<dbReference type="EMBL" id="GL377594">
    <property type="protein sequence ID" value="EFJ22919.1"/>
    <property type="molecule type" value="Genomic_DNA"/>
</dbReference>
<reference evidence="3 4" key="1">
    <citation type="journal article" date="2011" name="Science">
        <title>The Selaginella genome identifies genetic changes associated with the evolution of vascular plants.</title>
        <authorList>
            <person name="Banks J.A."/>
            <person name="Nishiyama T."/>
            <person name="Hasebe M."/>
            <person name="Bowman J.L."/>
            <person name="Gribskov M."/>
            <person name="dePamphilis C."/>
            <person name="Albert V.A."/>
            <person name="Aono N."/>
            <person name="Aoyama T."/>
            <person name="Ambrose B.A."/>
            <person name="Ashton N.W."/>
            <person name="Axtell M.J."/>
            <person name="Barker E."/>
            <person name="Barker M.S."/>
            <person name="Bennetzen J.L."/>
            <person name="Bonawitz N.D."/>
            <person name="Chapple C."/>
            <person name="Cheng C."/>
            <person name="Correa L.G."/>
            <person name="Dacre M."/>
            <person name="DeBarry J."/>
            <person name="Dreyer I."/>
            <person name="Elias M."/>
            <person name="Engstrom E.M."/>
            <person name="Estelle M."/>
            <person name="Feng L."/>
            <person name="Finet C."/>
            <person name="Floyd S.K."/>
            <person name="Frommer W.B."/>
            <person name="Fujita T."/>
            <person name="Gramzow L."/>
            <person name="Gutensohn M."/>
            <person name="Harholt J."/>
            <person name="Hattori M."/>
            <person name="Heyl A."/>
            <person name="Hirai T."/>
            <person name="Hiwatashi Y."/>
            <person name="Ishikawa M."/>
            <person name="Iwata M."/>
            <person name="Karol K.G."/>
            <person name="Koehler B."/>
            <person name="Kolukisaoglu U."/>
            <person name="Kubo M."/>
            <person name="Kurata T."/>
            <person name="Lalonde S."/>
            <person name="Li K."/>
            <person name="Li Y."/>
            <person name="Litt A."/>
            <person name="Lyons E."/>
            <person name="Manning G."/>
            <person name="Maruyama T."/>
            <person name="Michael T.P."/>
            <person name="Mikami K."/>
            <person name="Miyazaki S."/>
            <person name="Morinaga S."/>
            <person name="Murata T."/>
            <person name="Mueller-Roeber B."/>
            <person name="Nelson D.R."/>
            <person name="Obara M."/>
            <person name="Oguri Y."/>
            <person name="Olmstead R.G."/>
            <person name="Onodera N."/>
            <person name="Petersen B.L."/>
            <person name="Pils B."/>
            <person name="Prigge M."/>
            <person name="Rensing S.A."/>
            <person name="Riano-Pachon D.M."/>
            <person name="Roberts A.W."/>
            <person name="Sato Y."/>
            <person name="Scheller H.V."/>
            <person name="Schulz B."/>
            <person name="Schulz C."/>
            <person name="Shakirov E.V."/>
            <person name="Shibagaki N."/>
            <person name="Shinohara N."/>
            <person name="Shippen D.E."/>
            <person name="Soerensen I."/>
            <person name="Sotooka R."/>
            <person name="Sugimoto N."/>
            <person name="Sugita M."/>
            <person name="Sumikawa N."/>
            <person name="Tanurdzic M."/>
            <person name="Theissen G."/>
            <person name="Ulvskov P."/>
            <person name="Wakazuki S."/>
            <person name="Weng J.K."/>
            <person name="Willats W.W."/>
            <person name="Wipf D."/>
            <person name="Wolf P.G."/>
            <person name="Yang L."/>
            <person name="Zimmer A.D."/>
            <person name="Zhu Q."/>
            <person name="Mitros T."/>
            <person name="Hellsten U."/>
            <person name="Loque D."/>
            <person name="Otillar R."/>
            <person name="Salamov A."/>
            <person name="Schmutz J."/>
            <person name="Shapiro H."/>
            <person name="Lindquist E."/>
            <person name="Lucas S."/>
            <person name="Rokhsar D."/>
            <person name="Grigoriev I.V."/>
        </authorList>
    </citation>
    <scope>NUCLEOTIDE SEQUENCE [LARGE SCALE GENOMIC DNA]</scope>
</reference>
<evidence type="ECO:0000313" key="3">
    <source>
        <dbReference type="EMBL" id="EFJ22919.1"/>
    </source>
</evidence>
<dbReference type="Gramene" id="EFJ22919">
    <property type="protein sequence ID" value="EFJ22919"/>
    <property type="gene ID" value="SELMODRAFT_415904"/>
</dbReference>
<dbReference type="Proteomes" id="UP000001514">
    <property type="component" value="Unassembled WGS sequence"/>
</dbReference>
<keyword evidence="1" id="KW-0812">Transmembrane</keyword>
<dbReference type="AlphaFoldDB" id="D8RYJ9"/>
<evidence type="ECO:0000256" key="1">
    <source>
        <dbReference type="SAM" id="Phobius"/>
    </source>
</evidence>
<sequence length="147" mass="16448">MAFIAMLLLLLLSQLCCGAFFNSYKDHRYFPDTDILEADFSGTARHCSLTNMIPNTILIPTYSKPTALESIQHGHCSITHSQILMAAWLMAEKVVFGPLAATLLLLVRIWRLPEAQMVTGQHRTSIDLNSHISNDHGNFVICSRYGL</sequence>
<proteinExistence type="predicted"/>
<feature type="chain" id="PRO_5003122233" evidence="2">
    <location>
        <begin position="19"/>
        <end position="147"/>
    </location>
</feature>
<keyword evidence="1" id="KW-1133">Transmembrane helix</keyword>
<keyword evidence="1" id="KW-0472">Membrane</keyword>
<protein>
    <submittedName>
        <fullName evidence="3">Uncharacterized protein</fullName>
    </submittedName>
</protein>
<dbReference type="HOGENOM" id="CLU_1952568_0_0_1"/>
<accession>D8RYJ9</accession>
<gene>
    <name evidence="3" type="ORF">SELMODRAFT_415904</name>
</gene>
<name>D8RYJ9_SELML</name>
<feature type="transmembrane region" description="Helical" evidence="1">
    <location>
        <begin position="83"/>
        <end position="107"/>
    </location>
</feature>
<keyword evidence="2" id="KW-0732">Signal</keyword>
<feature type="signal peptide" evidence="2">
    <location>
        <begin position="1"/>
        <end position="18"/>
    </location>
</feature>
<dbReference type="InParanoid" id="D8RYJ9"/>
<organism evidence="4">
    <name type="scientific">Selaginella moellendorffii</name>
    <name type="common">Spikemoss</name>
    <dbReference type="NCBI Taxonomy" id="88036"/>
    <lineage>
        <taxon>Eukaryota</taxon>
        <taxon>Viridiplantae</taxon>
        <taxon>Streptophyta</taxon>
        <taxon>Embryophyta</taxon>
        <taxon>Tracheophyta</taxon>
        <taxon>Lycopodiopsida</taxon>
        <taxon>Selaginellales</taxon>
        <taxon>Selaginellaceae</taxon>
        <taxon>Selaginella</taxon>
    </lineage>
</organism>
<evidence type="ECO:0000313" key="4">
    <source>
        <dbReference type="Proteomes" id="UP000001514"/>
    </source>
</evidence>